<proteinExistence type="predicted"/>
<dbReference type="Pfam" id="PF04749">
    <property type="entry name" value="PLAC8"/>
    <property type="match status" value="1"/>
</dbReference>
<keyword evidence="1" id="KW-1133">Transmembrane helix</keyword>
<accession>A0A8T1WFG4</accession>
<dbReference type="EMBL" id="JAGDFM010000028">
    <property type="protein sequence ID" value="KAG7390753.1"/>
    <property type="molecule type" value="Genomic_DNA"/>
</dbReference>
<dbReference type="Proteomes" id="UP000694044">
    <property type="component" value="Unassembled WGS sequence"/>
</dbReference>
<dbReference type="OrthoDB" id="1045822at2759"/>
<dbReference type="InterPro" id="IPR006461">
    <property type="entry name" value="PLAC_motif_containing"/>
</dbReference>
<evidence type="ECO:0000313" key="2">
    <source>
        <dbReference type="EMBL" id="KAG7390753.1"/>
    </source>
</evidence>
<sequence length="221" mass="24520">MDEHYVKSARSGESDGVPYAAHLDTPTPAASTPGSSIGMWSTGLFGCFTHPIPNCAMVTFCPCVSVAQVASKLEVMEKFSAKFRLTPYWITLASSLVVVVGQYVMLALFINQVSEIVTSDSVVWGYIKYKYHHWGEDSTWYIYLILAAVCYVLFSATVWQLRAKARSQFQICGNWCEDCWSSLWCPCCSLAQIATQAKSYTPGSCSFGPPQTDTLPAYRQH</sequence>
<keyword evidence="1" id="KW-0472">Membrane</keyword>
<keyword evidence="1" id="KW-0812">Transmembrane</keyword>
<evidence type="ECO:0000256" key="1">
    <source>
        <dbReference type="SAM" id="Phobius"/>
    </source>
</evidence>
<dbReference type="PANTHER" id="PTHR15907">
    <property type="entry name" value="DUF614 FAMILY PROTEIN-RELATED"/>
    <property type="match status" value="1"/>
</dbReference>
<gene>
    <name evidence="2" type="ORF">PHYPSEUDO_006872</name>
</gene>
<comment type="caution">
    <text evidence="2">The sequence shown here is derived from an EMBL/GenBank/DDBJ whole genome shotgun (WGS) entry which is preliminary data.</text>
</comment>
<dbReference type="AlphaFoldDB" id="A0A8T1WFG4"/>
<feature type="transmembrane region" description="Helical" evidence="1">
    <location>
        <begin position="88"/>
        <end position="110"/>
    </location>
</feature>
<reference evidence="2" key="1">
    <citation type="submission" date="2021-02" db="EMBL/GenBank/DDBJ databases">
        <authorList>
            <person name="Palmer J.M."/>
        </authorList>
    </citation>
    <scope>NUCLEOTIDE SEQUENCE</scope>
    <source>
        <strain evidence="2">SCRP734</strain>
    </source>
</reference>
<name>A0A8T1WFG4_9STRA</name>
<dbReference type="NCBIfam" id="TIGR01571">
    <property type="entry name" value="A_thal_Cys_rich"/>
    <property type="match status" value="1"/>
</dbReference>
<evidence type="ECO:0000313" key="3">
    <source>
        <dbReference type="Proteomes" id="UP000694044"/>
    </source>
</evidence>
<organism evidence="2 3">
    <name type="scientific">Phytophthora pseudosyringae</name>
    <dbReference type="NCBI Taxonomy" id="221518"/>
    <lineage>
        <taxon>Eukaryota</taxon>
        <taxon>Sar</taxon>
        <taxon>Stramenopiles</taxon>
        <taxon>Oomycota</taxon>
        <taxon>Peronosporomycetes</taxon>
        <taxon>Peronosporales</taxon>
        <taxon>Peronosporaceae</taxon>
        <taxon>Phytophthora</taxon>
    </lineage>
</organism>
<keyword evidence="3" id="KW-1185">Reference proteome</keyword>
<protein>
    <recommendedName>
        <fullName evidence="4">PLAC8 family protein</fullName>
    </recommendedName>
</protein>
<evidence type="ECO:0008006" key="4">
    <source>
        <dbReference type="Google" id="ProtNLM"/>
    </source>
</evidence>
<feature type="transmembrane region" description="Helical" evidence="1">
    <location>
        <begin position="140"/>
        <end position="161"/>
    </location>
</feature>